<proteinExistence type="predicted"/>
<keyword evidence="5" id="KW-1185">Reference proteome</keyword>
<dbReference type="Proteomes" id="UP000240957">
    <property type="component" value="Unassembled WGS sequence"/>
</dbReference>
<evidence type="ECO:0000313" key="2">
    <source>
        <dbReference type="EMBL" id="MFC2997423.1"/>
    </source>
</evidence>
<dbReference type="RefSeq" id="WP_107009127.1">
    <property type="nucleotide sequence ID" value="NZ_JBHRSF010000136.1"/>
</dbReference>
<dbReference type="EMBL" id="PYIX02000027">
    <property type="protein sequence ID" value="RFC82766.1"/>
    <property type="molecule type" value="Genomic_DNA"/>
</dbReference>
<accession>A0A371YMR3</accession>
<name>A0A371YMR3_9GAMM</name>
<evidence type="ECO:0000313" key="4">
    <source>
        <dbReference type="Proteomes" id="UP000240957"/>
    </source>
</evidence>
<sequence length="71" mass="8156">MTALIKKGGLRERANRSRKYQGSENTETRLIPNSYSGLKKTSQVSDFSNENKREHHVKEVELHPTITTTQK</sequence>
<feature type="region of interest" description="Disordered" evidence="1">
    <location>
        <begin position="1"/>
        <end position="29"/>
    </location>
</feature>
<gene>
    <name evidence="2" type="ORF">ACFODO_19695</name>
    <name evidence="3" type="ORF">C9E89_014895</name>
</gene>
<dbReference type="OrthoDB" id="6712402at2"/>
<protein>
    <submittedName>
        <fullName evidence="3">Uncharacterized protein</fullName>
    </submittedName>
</protein>
<reference evidence="2" key="4">
    <citation type="submission" date="2024-09" db="EMBL/GenBank/DDBJ databases">
        <authorList>
            <person name="Sun Q."/>
            <person name="Mori K."/>
        </authorList>
    </citation>
    <scope>NUCLEOTIDE SEQUENCE</scope>
    <source>
        <strain evidence="2">KCTC 62575</strain>
    </source>
</reference>
<reference evidence="3 4" key="2">
    <citation type="submission" date="2018-08" db="EMBL/GenBank/DDBJ databases">
        <title>The draft genome of Acinetobacter sichuanensis strain WCHAc060041.</title>
        <authorList>
            <person name="Qin J."/>
            <person name="Feng Y."/>
            <person name="Zong Z."/>
        </authorList>
    </citation>
    <scope>NUCLEOTIDE SEQUENCE [LARGE SCALE GENOMIC DNA]</scope>
    <source>
        <strain evidence="3 4">WCHAc060041</strain>
    </source>
</reference>
<reference evidence="2" key="1">
    <citation type="journal article" date="2014" name="Int. J. Syst. Evol. Microbiol.">
        <title>Complete genome of a new Firmicutes species belonging to the dominant human colonic microbiota ('Ruminococcus bicirculans') reveals two chromosomes and a selective capacity to utilize plant glucans.</title>
        <authorList>
            <consortium name="NISC Comparative Sequencing Program"/>
            <person name="Wegmann U."/>
            <person name="Louis P."/>
            <person name="Goesmann A."/>
            <person name="Henrissat B."/>
            <person name="Duncan S.H."/>
            <person name="Flint H.J."/>
        </authorList>
    </citation>
    <scope>NUCLEOTIDE SEQUENCE</scope>
    <source>
        <strain evidence="2">KCTC 62575</strain>
    </source>
</reference>
<evidence type="ECO:0000313" key="3">
    <source>
        <dbReference type="EMBL" id="RFC82766.1"/>
    </source>
</evidence>
<feature type="compositionally biased region" description="Basic and acidic residues" evidence="1">
    <location>
        <begin position="49"/>
        <end position="62"/>
    </location>
</feature>
<reference evidence="5" key="3">
    <citation type="journal article" date="2019" name="Int. J. Syst. Evol. Microbiol.">
        <title>The Global Catalogue of Microorganisms (GCM) 10K type strain sequencing project: providing services to taxonomists for standard genome sequencing and annotation.</title>
        <authorList>
            <consortium name="The Broad Institute Genomics Platform"/>
            <consortium name="The Broad Institute Genome Sequencing Center for Infectious Disease"/>
            <person name="Wu L."/>
            <person name="Ma J."/>
        </authorList>
    </citation>
    <scope>NUCLEOTIDE SEQUENCE [LARGE SCALE GENOMIC DNA]</scope>
    <source>
        <strain evidence="5">KCTC 62575</strain>
    </source>
</reference>
<dbReference type="AlphaFoldDB" id="A0A371YMR3"/>
<dbReference type="Proteomes" id="UP001595455">
    <property type="component" value="Unassembled WGS sequence"/>
</dbReference>
<feature type="region of interest" description="Disordered" evidence="1">
    <location>
        <begin position="48"/>
        <end position="71"/>
    </location>
</feature>
<evidence type="ECO:0000256" key="1">
    <source>
        <dbReference type="SAM" id="MobiDB-lite"/>
    </source>
</evidence>
<organism evidence="3 4">
    <name type="scientific">Acinetobacter sichuanensis</name>
    <dbReference type="NCBI Taxonomy" id="2136183"/>
    <lineage>
        <taxon>Bacteria</taxon>
        <taxon>Pseudomonadati</taxon>
        <taxon>Pseudomonadota</taxon>
        <taxon>Gammaproteobacteria</taxon>
        <taxon>Moraxellales</taxon>
        <taxon>Moraxellaceae</taxon>
        <taxon>Acinetobacter</taxon>
    </lineage>
</organism>
<evidence type="ECO:0000313" key="5">
    <source>
        <dbReference type="Proteomes" id="UP001595455"/>
    </source>
</evidence>
<dbReference type="EMBL" id="JBHRSF010000136">
    <property type="protein sequence ID" value="MFC2997423.1"/>
    <property type="molecule type" value="Genomic_DNA"/>
</dbReference>
<comment type="caution">
    <text evidence="3">The sequence shown here is derived from an EMBL/GenBank/DDBJ whole genome shotgun (WGS) entry which is preliminary data.</text>
</comment>